<feature type="domain" description="PAR14-like first RRM" evidence="1">
    <location>
        <begin position="9"/>
        <end position="62"/>
    </location>
</feature>
<dbReference type="Pfam" id="PF23245">
    <property type="entry name" value="RRM_PARP14_2"/>
    <property type="match status" value="1"/>
</dbReference>
<evidence type="ECO:0000259" key="2">
    <source>
        <dbReference type="Pfam" id="PF23245"/>
    </source>
</evidence>
<dbReference type="InterPro" id="IPR057050">
    <property type="entry name" value="RRM_PARP14_2"/>
</dbReference>
<sequence>MADSECPPVTVEGDWSSVQNKTVRNKLQLYFQSKKKSSGGECRVEVEEEAPRASVFFRSEEAGVKGQRCWEDAGDCNKSGYSHGLLLAELCSAADSKNQRSEPEPEEGASAANQKSENIFKIKYDSFLFFLSDSESDLSAAAVLENISENLSKDFLQMLVESISGLEENDFSLEIIWESNMAVVTFSSPAGRKHKQAMKPSSSTGKD</sequence>
<dbReference type="InterPro" id="IPR057051">
    <property type="entry name" value="PARP14_RPM_1"/>
</dbReference>
<dbReference type="Pfam" id="PF23222">
    <property type="entry name" value="RRM_PARP14_1"/>
    <property type="match status" value="1"/>
</dbReference>
<dbReference type="InterPro" id="IPR012677">
    <property type="entry name" value="Nucleotide-bd_a/b_plait_sf"/>
</dbReference>
<accession>A0ABV0S6B9</accession>
<comment type="caution">
    <text evidence="3">The sequence shown here is derived from an EMBL/GenBank/DDBJ whole genome shotgun (WGS) entry which is preliminary data.</text>
</comment>
<evidence type="ECO:0000313" key="3">
    <source>
        <dbReference type="EMBL" id="MEQ2215243.1"/>
    </source>
</evidence>
<reference evidence="3 4" key="1">
    <citation type="submission" date="2021-06" db="EMBL/GenBank/DDBJ databases">
        <authorList>
            <person name="Palmer J.M."/>
        </authorList>
    </citation>
    <scope>NUCLEOTIDE SEQUENCE [LARGE SCALE GENOMIC DNA]</scope>
    <source>
        <strain evidence="3 4">XC_2019</strain>
        <tissue evidence="3">Muscle</tissue>
    </source>
</reference>
<name>A0ABV0S6B9_9TELE</name>
<gene>
    <name evidence="3" type="ORF">XENOCAPTIV_029545</name>
</gene>
<dbReference type="Proteomes" id="UP001434883">
    <property type="component" value="Unassembled WGS sequence"/>
</dbReference>
<feature type="domain" description="PARP14 second RRM" evidence="2">
    <location>
        <begin position="139"/>
        <end position="190"/>
    </location>
</feature>
<proteinExistence type="predicted"/>
<organism evidence="3 4">
    <name type="scientific">Xenoophorus captivus</name>
    <dbReference type="NCBI Taxonomy" id="1517983"/>
    <lineage>
        <taxon>Eukaryota</taxon>
        <taxon>Metazoa</taxon>
        <taxon>Chordata</taxon>
        <taxon>Craniata</taxon>
        <taxon>Vertebrata</taxon>
        <taxon>Euteleostomi</taxon>
        <taxon>Actinopterygii</taxon>
        <taxon>Neopterygii</taxon>
        <taxon>Teleostei</taxon>
        <taxon>Neoteleostei</taxon>
        <taxon>Acanthomorphata</taxon>
        <taxon>Ovalentaria</taxon>
        <taxon>Atherinomorphae</taxon>
        <taxon>Cyprinodontiformes</taxon>
        <taxon>Goodeidae</taxon>
        <taxon>Xenoophorus</taxon>
    </lineage>
</organism>
<dbReference type="EMBL" id="JAHRIN010068081">
    <property type="protein sequence ID" value="MEQ2215243.1"/>
    <property type="molecule type" value="Genomic_DNA"/>
</dbReference>
<protein>
    <submittedName>
        <fullName evidence="3">Uncharacterized protein</fullName>
    </submittedName>
</protein>
<evidence type="ECO:0000259" key="1">
    <source>
        <dbReference type="Pfam" id="PF23222"/>
    </source>
</evidence>
<keyword evidence="4" id="KW-1185">Reference proteome</keyword>
<dbReference type="Gene3D" id="3.30.70.330">
    <property type="match status" value="1"/>
</dbReference>
<evidence type="ECO:0000313" key="4">
    <source>
        <dbReference type="Proteomes" id="UP001434883"/>
    </source>
</evidence>